<dbReference type="SUPFAM" id="SSF47923">
    <property type="entry name" value="Ypt/Rab-GAP domain of gyp1p"/>
    <property type="match status" value="2"/>
</dbReference>
<dbReference type="SMART" id="SM00164">
    <property type="entry name" value="TBC"/>
    <property type="match status" value="1"/>
</dbReference>
<evidence type="ECO:0000256" key="1">
    <source>
        <dbReference type="ARBA" id="ARBA00022468"/>
    </source>
</evidence>
<dbReference type="EMBL" id="HBIX01001853">
    <property type="protein sequence ID" value="CAE0708655.1"/>
    <property type="molecule type" value="Transcribed_RNA"/>
</dbReference>
<keyword evidence="1" id="KW-0343">GTPase activation</keyword>
<protein>
    <recommendedName>
        <fullName evidence="3">Rab-GAP TBC domain-containing protein</fullName>
    </recommendedName>
</protein>
<evidence type="ECO:0000259" key="3">
    <source>
        <dbReference type="PROSITE" id="PS50086"/>
    </source>
</evidence>
<feature type="region of interest" description="Disordered" evidence="2">
    <location>
        <begin position="216"/>
        <end position="235"/>
    </location>
</feature>
<gene>
    <name evidence="4" type="ORF">PAUS00366_LOCUS1375</name>
    <name evidence="5" type="ORF">PAUS00366_LOCUS1376</name>
</gene>
<dbReference type="Gene3D" id="1.10.472.80">
    <property type="entry name" value="Ypt/Rab-GAP domain of gyp1p, domain 3"/>
    <property type="match status" value="1"/>
</dbReference>
<dbReference type="InterPro" id="IPR035969">
    <property type="entry name" value="Rab-GAP_TBC_sf"/>
</dbReference>
<dbReference type="GO" id="GO:0005096">
    <property type="term" value="F:GTPase activator activity"/>
    <property type="evidence" value="ECO:0007669"/>
    <property type="project" value="UniProtKB-KW"/>
</dbReference>
<feature type="compositionally biased region" description="Polar residues" evidence="2">
    <location>
        <begin position="223"/>
        <end position="234"/>
    </location>
</feature>
<evidence type="ECO:0000313" key="4">
    <source>
        <dbReference type="EMBL" id="CAE0708655.1"/>
    </source>
</evidence>
<feature type="region of interest" description="Disordered" evidence="2">
    <location>
        <begin position="523"/>
        <end position="571"/>
    </location>
</feature>
<name>A0A6U9VRD2_9STRA</name>
<reference evidence="5" key="1">
    <citation type="submission" date="2021-01" db="EMBL/GenBank/DDBJ databases">
        <authorList>
            <person name="Corre E."/>
            <person name="Pelletier E."/>
            <person name="Niang G."/>
            <person name="Scheremetjew M."/>
            <person name="Finn R."/>
            <person name="Kale V."/>
            <person name="Holt S."/>
            <person name="Cochrane G."/>
            <person name="Meng A."/>
            <person name="Brown T."/>
            <person name="Cohen L."/>
        </authorList>
    </citation>
    <scope>NUCLEOTIDE SEQUENCE</scope>
    <source>
        <strain evidence="5">10249 10 AB</strain>
    </source>
</reference>
<dbReference type="AlphaFoldDB" id="A0A6U9VRD2"/>
<dbReference type="InterPro" id="IPR000195">
    <property type="entry name" value="Rab-GAP-TBC_dom"/>
</dbReference>
<accession>A0A6U9VRD2</accession>
<dbReference type="Pfam" id="PF00566">
    <property type="entry name" value="RabGAP-TBC"/>
    <property type="match status" value="1"/>
</dbReference>
<organism evidence="5">
    <name type="scientific">Pseudo-nitzschia australis</name>
    <dbReference type="NCBI Taxonomy" id="44445"/>
    <lineage>
        <taxon>Eukaryota</taxon>
        <taxon>Sar</taxon>
        <taxon>Stramenopiles</taxon>
        <taxon>Ochrophyta</taxon>
        <taxon>Bacillariophyta</taxon>
        <taxon>Bacillariophyceae</taxon>
        <taxon>Bacillariophycidae</taxon>
        <taxon>Bacillariales</taxon>
        <taxon>Bacillariaceae</taxon>
        <taxon>Pseudo-nitzschia</taxon>
    </lineage>
</organism>
<dbReference type="PANTHER" id="PTHR22957">
    <property type="entry name" value="TBC1 DOMAIN FAMILY MEMBER GTPASE-ACTIVATING PROTEIN"/>
    <property type="match status" value="1"/>
</dbReference>
<dbReference type="Gene3D" id="1.10.8.270">
    <property type="entry name" value="putative rabgap domain of human tbc1 domain family member 14 like domains"/>
    <property type="match status" value="1"/>
</dbReference>
<evidence type="ECO:0000313" key="5">
    <source>
        <dbReference type="EMBL" id="CAE0708656.1"/>
    </source>
</evidence>
<sequence length="669" mass="75581">MDATSSTTNSDYTSSTNVGSFGLPSQVGMIVPTVSEEEQQGIRTNGEHLALLPRSVRWRIQLGLLRDPTATAANNTNVDSDENLCTLQTVLEYNSEIIAKQADRFKELVEKYIEETIDEAENGEEQSKNCLSDNSRVDVSNAAAKRAEIDPLTAMVMEQEAQETRKAELYLKYRKERARRKRGLTTEARVIESDSDEVDQASLIIIEKDLKRLPHPAEPKQPITGNLSPPSSTPELDARITSLREILYIYAQEHPAMGYRQGMHEIASYLLYVLELEHQEYPEHPLFNPILPMCFTLLERTLEQLRTAYDASGGKSLQQMSIAILGKILQNNPALYHQLTNNPNIPPPPIYCTRWVRLMFSREVVGYKNVFKLWDVLFSYNNVMQALEIASASRILLISDALLLPENNTLDLLMNVPPLTDIAPLTDTLEILMNQRENDQAIQLPSLGSSIQLCHQQNMEPLARQNQLQNAHPLVEPTQQRQFPSSGNDSIFSFHNMRQSLNQKSESLRKKIITTTVEWKEAASRRDSNLPFDPHLGGGSTIHPNIRATRSENKGQDQQRPNTQRGYGDFENPNTLLLPTSLEAGATGSVDSTGIPITPKQHQHEMWSKLLQQKIWTVQQFLLDLESKENAGLVPRDVWEALADMDRMQRELHNYSRSNMGSGGSYWNA</sequence>
<evidence type="ECO:0000256" key="2">
    <source>
        <dbReference type="SAM" id="MobiDB-lite"/>
    </source>
</evidence>
<dbReference type="EMBL" id="HBIX01001854">
    <property type="protein sequence ID" value="CAE0708656.1"/>
    <property type="molecule type" value="Transcribed_RNA"/>
</dbReference>
<feature type="domain" description="Rab-GAP TBC" evidence="3">
    <location>
        <begin position="140"/>
        <end position="381"/>
    </location>
</feature>
<dbReference type="PROSITE" id="PS50086">
    <property type="entry name" value="TBC_RABGAP"/>
    <property type="match status" value="1"/>
</dbReference>
<dbReference type="PANTHER" id="PTHR22957:SF337">
    <property type="entry name" value="TBC1 DOMAIN FAMILY MEMBER 5"/>
    <property type="match status" value="1"/>
</dbReference>
<proteinExistence type="predicted"/>